<feature type="transmembrane region" description="Helical" evidence="9">
    <location>
        <begin position="61"/>
        <end position="83"/>
    </location>
</feature>
<dbReference type="GO" id="GO:0050916">
    <property type="term" value="P:sensory perception of sweet taste"/>
    <property type="evidence" value="ECO:0007669"/>
    <property type="project" value="UniProtKB-ARBA"/>
</dbReference>
<keyword evidence="4" id="KW-1003">Cell membrane</keyword>
<dbReference type="Pfam" id="PF06151">
    <property type="entry name" value="Trehalose_recp"/>
    <property type="match status" value="3"/>
</dbReference>
<keyword evidence="12" id="KW-1185">Reference proteome</keyword>
<reference evidence="11" key="1">
    <citation type="submission" date="2020-08" db="EMBL/GenBank/DDBJ databases">
        <title>Spodoptera exigua strain:BAW_Kor-Di-RS1 Genome sequencing and assembly.</title>
        <authorList>
            <person name="Kim J."/>
            <person name="Nam H.Y."/>
            <person name="Kwon M."/>
            <person name="Choi J.H."/>
            <person name="Cho S.R."/>
            <person name="Kim G.-H."/>
        </authorList>
    </citation>
    <scope>NUCLEOTIDE SEQUENCE</scope>
    <source>
        <strain evidence="11">BAW_Kor-Di-RS1</strain>
        <tissue evidence="11">Whole-body</tissue>
    </source>
</reference>
<evidence type="ECO:0000256" key="5">
    <source>
        <dbReference type="ARBA" id="ARBA00022692"/>
    </source>
</evidence>
<feature type="transmembrane region" description="Helical" evidence="9">
    <location>
        <begin position="454"/>
        <end position="478"/>
    </location>
</feature>
<dbReference type="GO" id="GO:0005886">
    <property type="term" value="C:plasma membrane"/>
    <property type="evidence" value="ECO:0007669"/>
    <property type="project" value="UniProtKB-SubCell"/>
</dbReference>
<feature type="transmembrane region" description="Helical" evidence="9">
    <location>
        <begin position="1070"/>
        <end position="1089"/>
    </location>
</feature>
<keyword evidence="8" id="KW-0675">Receptor</keyword>
<feature type="transmembrane region" description="Helical" evidence="9">
    <location>
        <begin position="1172"/>
        <end position="1195"/>
    </location>
</feature>
<dbReference type="EMBL" id="JACKWZ010000319">
    <property type="protein sequence ID" value="KAF9409444.1"/>
    <property type="molecule type" value="Genomic_DNA"/>
</dbReference>
<comment type="subcellular location">
    <subcellularLocation>
        <location evidence="1">Cell membrane</location>
        <topology evidence="1">Multi-pass membrane protein</topology>
    </subcellularLocation>
</comment>
<evidence type="ECO:0000256" key="3">
    <source>
        <dbReference type="ARBA" id="ARBA00010663"/>
    </source>
</evidence>
<dbReference type="FunFam" id="1.20.1070.10:FF:000367">
    <property type="entry name" value="Serotonin receptor 5-HT2 subtype"/>
    <property type="match status" value="1"/>
</dbReference>
<dbReference type="GO" id="GO:0008527">
    <property type="term" value="F:taste receptor activity"/>
    <property type="evidence" value="ECO:0007669"/>
    <property type="project" value="InterPro"/>
</dbReference>
<comment type="similarity">
    <text evidence="3">Belongs to the G-protein coupled receptor 1 family.</text>
</comment>
<dbReference type="Pfam" id="PF00001">
    <property type="entry name" value="7tm_1"/>
    <property type="match status" value="1"/>
</dbReference>
<evidence type="ECO:0000256" key="7">
    <source>
        <dbReference type="ARBA" id="ARBA00023136"/>
    </source>
</evidence>
<dbReference type="PANTHER" id="PTHR21421:SF29">
    <property type="entry name" value="GUSTATORY RECEPTOR 5A FOR TREHALOSE-RELATED"/>
    <property type="match status" value="1"/>
</dbReference>
<gene>
    <name evidence="11" type="ORF">HW555_011187</name>
</gene>
<dbReference type="Proteomes" id="UP000648187">
    <property type="component" value="Unassembled WGS sequence"/>
</dbReference>
<feature type="transmembrane region" description="Helical" evidence="9">
    <location>
        <begin position="914"/>
        <end position="936"/>
    </location>
</feature>
<feature type="transmembrane region" description="Helical" evidence="9">
    <location>
        <begin position="368"/>
        <end position="386"/>
    </location>
</feature>
<evidence type="ECO:0000256" key="9">
    <source>
        <dbReference type="SAM" id="Phobius"/>
    </source>
</evidence>
<proteinExistence type="inferred from homology"/>
<keyword evidence="5 9" id="KW-0812">Transmembrane</keyword>
<feature type="transmembrane region" description="Helical" evidence="9">
    <location>
        <begin position="1124"/>
        <end position="1145"/>
    </location>
</feature>
<keyword evidence="7 9" id="KW-0472">Membrane</keyword>
<evidence type="ECO:0000313" key="12">
    <source>
        <dbReference type="Proteomes" id="UP000648187"/>
    </source>
</evidence>
<feature type="domain" description="G-protein coupled receptors family 1 profile" evidence="10">
    <location>
        <begin position="1"/>
        <end position="80"/>
    </location>
</feature>
<feature type="transmembrane region" description="Helical" evidence="9">
    <location>
        <begin position="1293"/>
        <end position="1317"/>
    </location>
</feature>
<feature type="transmembrane region" description="Helical" evidence="9">
    <location>
        <begin position="883"/>
        <end position="902"/>
    </location>
</feature>
<feature type="transmembrane region" description="Helical" evidence="9">
    <location>
        <begin position="219"/>
        <end position="241"/>
    </location>
</feature>
<feature type="transmembrane region" description="Helical" evidence="9">
    <location>
        <begin position="1261"/>
        <end position="1281"/>
    </location>
</feature>
<feature type="transmembrane region" description="Helical" evidence="9">
    <location>
        <begin position="1027"/>
        <end position="1050"/>
    </location>
</feature>
<feature type="transmembrane region" description="Helical" evidence="9">
    <location>
        <begin position="316"/>
        <end position="340"/>
    </location>
</feature>
<sequence>MRFLANRKKGRSLSANAVANEQKATKVLGLVFFTFVLCWAPFFLLNILFAACPGCIVPEHVVDICLWLGYVSSTINPIIYTVFNRTFRAAFLRLLRCHCTRRGRCTRYRSTGSTRGASQLCARSALPLAISLRPSALPSSSPAQPDTTETVLIEQPIGDFNIRLHDMSKKIYKQANYGQFLRNTNLILPEQPNHDEFLIAMENVFRLSCLIGVLGSKKYICYVWSAFILTVLLVMESQAIWKVIKALAGIAIDTAGQRSVTARLAGTIFYTIAILSLILASKLFRSWGELSALWVRVERIMAVKVPSDGSLKRRMYIIIGFMTVCSLLEHLLSIVSAIGLDCPSHLIMKRYILISHGFMILRHEYSDWYAMPLAFMSTIATMLWNFQDQLIVLISMGLTSRYSRLNQCLANICALEKKQMESDQKTEATKVYTWRKLREAYVKQAMLVRKVDDAIGGIIILSCFCNFYFICLQLFLGITQTQSDEPLRTVYYFTSLGWLCFRVIIVVLAASNINVHSQIALNHIYTHDTLYYNVEMGRLQDQLSKDYVALSGKGFFYLSKSILLQMAGAIITYELVLIQFDDKGTDDHQLNLTKNEQPVHDDFLDTMEKVFYWSCWFGIFGSKKYISIVWSALILVSLVVIEYLAIWKVVRAVTGVARDTSGHRSITARLAGSIFYSISIISLLVASKLWYYWRRNISVLWAKVERSVGVKVPADSTLKRRMYLVFGLMTFCSMFEHAVSMVASVGLDCPPSLIMKRYILVSHGFLFMGQDYSEWFAMPLIIVSTIASLLWNFQDQLIVLISIGLTSRYYRLNGYVAKLCDVDNYSVEFNKKSEALKVYTWRKIREAYVKQAMLVRRMDVALGGIIMLSCSCNFYFICLQMFLGITMLTYILILIIEFLLIIKGLSTDLMTGIYYVVSLAWLCIRVISVVLSASGVHTHSKTALKYLYTYETNCYNIEVGRLQDQLTKDYIALSGMGFFYLNKTILLQFDGQGQIDSNSTLNIPLNDFLPILNNVFKKARYFGISGYGCSLAFGWSLVLFAMLVVAETVAVWKVVRFLGGWLMSASDNGLIGRMAGAIFYANALISLFLSSKFVHSWRNLYTYWLSMETNTALKFPPDVRMKKMAIFIIVFVISVASATGVGFPIEEFVYRYVTLSHGFLLRAQDYSPWNGIPIFILSKLATVLWNFQDLIIILISMGLSSRYKRLNLYVRNVVTVEKRSEAKPKFGTDLYLQIQVWRRLREAYVRQSTLVRMVDRKLGSLVLLSNINNLYFICLQIYLGIHKPSSSTISRCYFLFSLSWLILRACSVVIAASDVHLHSQRALKLLHSCPSANYNIEIKRLQYQLAHDFVALTGMGFFSLRRELLLEVAAAILKYELVLIQYDK</sequence>
<evidence type="ECO:0000256" key="1">
    <source>
        <dbReference type="ARBA" id="ARBA00004651"/>
    </source>
</evidence>
<accession>A0A835G5Q5</accession>
<name>A0A835G5Q5_SPOEX</name>
<feature type="transmembrane region" description="Helical" evidence="9">
    <location>
        <begin position="625"/>
        <end position="646"/>
    </location>
</feature>
<feature type="transmembrane region" description="Helical" evidence="9">
    <location>
        <begin position="490"/>
        <end position="510"/>
    </location>
</feature>
<evidence type="ECO:0000256" key="8">
    <source>
        <dbReference type="ARBA" id="ARBA00023170"/>
    </source>
</evidence>
<comment type="caution">
    <text evidence="11">The sequence shown here is derived from an EMBL/GenBank/DDBJ whole genome shotgun (WGS) entry which is preliminary data.</text>
</comment>
<dbReference type="PANTHER" id="PTHR21421">
    <property type="entry name" value="GUSTATORY RECEPTOR"/>
    <property type="match status" value="1"/>
</dbReference>
<dbReference type="SUPFAM" id="SSF81321">
    <property type="entry name" value="Family A G protein-coupled receptor-like"/>
    <property type="match status" value="1"/>
</dbReference>
<evidence type="ECO:0000256" key="2">
    <source>
        <dbReference type="ARBA" id="ARBA00005327"/>
    </source>
</evidence>
<dbReference type="PRINTS" id="PR00237">
    <property type="entry name" value="GPCRRHODOPSN"/>
</dbReference>
<protein>
    <recommendedName>
        <fullName evidence="10">G-protein coupled receptors family 1 profile domain-containing protein</fullName>
    </recommendedName>
</protein>
<feature type="transmembrane region" description="Helical" evidence="9">
    <location>
        <begin position="723"/>
        <end position="747"/>
    </location>
</feature>
<evidence type="ECO:0000256" key="6">
    <source>
        <dbReference type="ARBA" id="ARBA00022989"/>
    </source>
</evidence>
<evidence type="ECO:0000259" key="10">
    <source>
        <dbReference type="PROSITE" id="PS50262"/>
    </source>
</evidence>
<dbReference type="InterPro" id="IPR017452">
    <property type="entry name" value="GPCR_Rhodpsn_7TM"/>
</dbReference>
<dbReference type="GO" id="GO:0004930">
    <property type="term" value="F:G protein-coupled receptor activity"/>
    <property type="evidence" value="ECO:0007669"/>
    <property type="project" value="InterPro"/>
</dbReference>
<keyword evidence="6 9" id="KW-1133">Transmembrane helix</keyword>
<dbReference type="PROSITE" id="PS50262">
    <property type="entry name" value="G_PROTEIN_RECEP_F1_2"/>
    <property type="match status" value="1"/>
</dbReference>
<dbReference type="Gene3D" id="1.20.1070.10">
    <property type="entry name" value="Rhodopsin 7-helix transmembrane proteins"/>
    <property type="match status" value="1"/>
</dbReference>
<comment type="similarity">
    <text evidence="2">Belongs to the insect chemoreceptor superfamily. Gustatory receptor (GR) family. Gr5a subfamily.</text>
</comment>
<feature type="transmembrane region" description="Helical" evidence="9">
    <location>
        <begin position="775"/>
        <end position="793"/>
    </location>
</feature>
<organism evidence="11 12">
    <name type="scientific">Spodoptera exigua</name>
    <name type="common">Beet armyworm</name>
    <name type="synonym">Noctua fulgens</name>
    <dbReference type="NCBI Taxonomy" id="7107"/>
    <lineage>
        <taxon>Eukaryota</taxon>
        <taxon>Metazoa</taxon>
        <taxon>Ecdysozoa</taxon>
        <taxon>Arthropoda</taxon>
        <taxon>Hexapoda</taxon>
        <taxon>Insecta</taxon>
        <taxon>Pterygota</taxon>
        <taxon>Neoptera</taxon>
        <taxon>Endopterygota</taxon>
        <taxon>Lepidoptera</taxon>
        <taxon>Glossata</taxon>
        <taxon>Ditrysia</taxon>
        <taxon>Noctuoidea</taxon>
        <taxon>Noctuidae</taxon>
        <taxon>Amphipyrinae</taxon>
        <taxon>Spodoptera</taxon>
    </lineage>
</organism>
<evidence type="ECO:0000313" key="11">
    <source>
        <dbReference type="EMBL" id="KAF9409444.1"/>
    </source>
</evidence>
<feature type="transmembrane region" description="Helical" evidence="9">
    <location>
        <begin position="666"/>
        <end position="686"/>
    </location>
</feature>
<feature type="transmembrane region" description="Helical" evidence="9">
    <location>
        <begin position="27"/>
        <end position="49"/>
    </location>
</feature>
<dbReference type="InterPro" id="IPR000276">
    <property type="entry name" value="GPCR_Rhodpsn"/>
</dbReference>
<feature type="transmembrane region" description="Helical" evidence="9">
    <location>
        <begin position="261"/>
        <end position="280"/>
    </location>
</feature>
<evidence type="ECO:0000256" key="4">
    <source>
        <dbReference type="ARBA" id="ARBA00022475"/>
    </source>
</evidence>
<dbReference type="InterPro" id="IPR009318">
    <property type="entry name" value="Gustatory_rcpt"/>
</dbReference>